<keyword evidence="5" id="KW-0769">Symport</keyword>
<feature type="transmembrane region" description="Helical" evidence="8">
    <location>
        <begin position="341"/>
        <end position="358"/>
    </location>
</feature>
<dbReference type="InterPro" id="IPR020846">
    <property type="entry name" value="MFS_dom"/>
</dbReference>
<dbReference type="SUPFAM" id="SSF103473">
    <property type="entry name" value="MFS general substrate transporter"/>
    <property type="match status" value="1"/>
</dbReference>
<keyword evidence="7 8" id="KW-0472">Membrane</keyword>
<feature type="transmembrane region" description="Helical" evidence="8">
    <location>
        <begin position="46"/>
        <end position="66"/>
    </location>
</feature>
<evidence type="ECO:0000313" key="10">
    <source>
        <dbReference type="EMBL" id="OAJ93894.1"/>
    </source>
</evidence>
<dbReference type="Proteomes" id="UP000078406">
    <property type="component" value="Unassembled WGS sequence"/>
</dbReference>
<feature type="transmembrane region" description="Helical" evidence="8">
    <location>
        <begin position="12"/>
        <end position="34"/>
    </location>
</feature>
<comment type="caution">
    <text evidence="10">The sequence shown here is derived from an EMBL/GenBank/DDBJ whole genome shotgun (WGS) entry which is preliminary data.</text>
</comment>
<dbReference type="GO" id="GO:0005886">
    <property type="term" value="C:plasma membrane"/>
    <property type="evidence" value="ECO:0007669"/>
    <property type="project" value="UniProtKB-SubCell"/>
</dbReference>
<evidence type="ECO:0000256" key="8">
    <source>
        <dbReference type="SAM" id="Phobius"/>
    </source>
</evidence>
<feature type="transmembrane region" description="Helical" evidence="8">
    <location>
        <begin position="177"/>
        <end position="196"/>
    </location>
</feature>
<feature type="transmembrane region" description="Helical" evidence="8">
    <location>
        <begin position="78"/>
        <end position="98"/>
    </location>
</feature>
<dbReference type="InterPro" id="IPR051084">
    <property type="entry name" value="H+-coupled_symporters"/>
</dbReference>
<feature type="transmembrane region" description="Helical" evidence="8">
    <location>
        <begin position="104"/>
        <end position="122"/>
    </location>
</feature>
<accession>A0A177XZ69</accession>
<dbReference type="InterPro" id="IPR036259">
    <property type="entry name" value="MFS_trans_sf"/>
</dbReference>
<feature type="transmembrane region" description="Helical" evidence="8">
    <location>
        <begin position="304"/>
        <end position="329"/>
    </location>
</feature>
<reference evidence="10 11" key="1">
    <citation type="journal article" date="2016" name="Syst. Appl. Microbiol.">
        <title>Vibrio bivalvicida sp. nov., a novel larval pathogen for bivalve molluscs reared in a hatchery.</title>
        <authorList>
            <person name="Dubert J."/>
            <person name="Romalde J.L."/>
            <person name="Prado S."/>
            <person name="Barja J.L."/>
        </authorList>
    </citation>
    <scope>NUCLEOTIDE SEQUENCE [LARGE SCALE GENOMIC DNA]</scope>
    <source>
        <strain evidence="10 11">605</strain>
    </source>
</reference>
<dbReference type="EMBL" id="LLEI02000032">
    <property type="protein sequence ID" value="OAJ93894.1"/>
    <property type="molecule type" value="Genomic_DNA"/>
</dbReference>
<evidence type="ECO:0000256" key="2">
    <source>
        <dbReference type="ARBA" id="ARBA00022448"/>
    </source>
</evidence>
<evidence type="ECO:0000256" key="4">
    <source>
        <dbReference type="ARBA" id="ARBA00022692"/>
    </source>
</evidence>
<dbReference type="PROSITE" id="PS50850">
    <property type="entry name" value="MFS"/>
    <property type="match status" value="1"/>
</dbReference>
<dbReference type="Pfam" id="PF00083">
    <property type="entry name" value="Sugar_tr"/>
    <property type="match status" value="1"/>
</dbReference>
<gene>
    <name evidence="10" type="ORF">APB76_11795</name>
</gene>
<dbReference type="PANTHER" id="PTHR43528:SF1">
    <property type="entry name" value="ALPHA-KETOGLUTARATE PERMEASE"/>
    <property type="match status" value="1"/>
</dbReference>
<dbReference type="PANTHER" id="PTHR43528">
    <property type="entry name" value="ALPHA-KETOGLUTARATE PERMEASE"/>
    <property type="match status" value="1"/>
</dbReference>
<evidence type="ECO:0000259" key="9">
    <source>
        <dbReference type="PROSITE" id="PS50850"/>
    </source>
</evidence>
<keyword evidence="4 8" id="KW-0812">Transmembrane</keyword>
<keyword evidence="3" id="KW-1003">Cell membrane</keyword>
<feature type="transmembrane region" description="Helical" evidence="8">
    <location>
        <begin position="282"/>
        <end position="298"/>
    </location>
</feature>
<evidence type="ECO:0000256" key="5">
    <source>
        <dbReference type="ARBA" id="ARBA00022847"/>
    </source>
</evidence>
<name>A0A177XZ69_9VIBR</name>
<dbReference type="RefSeq" id="WP_054961581.1">
    <property type="nucleotide sequence ID" value="NZ_LLEI02000032.1"/>
</dbReference>
<protein>
    <submittedName>
        <fullName evidence="10">Permease</fullName>
    </submittedName>
</protein>
<feature type="transmembrane region" description="Helical" evidence="8">
    <location>
        <begin position="364"/>
        <end position="385"/>
    </location>
</feature>
<keyword evidence="2" id="KW-0813">Transport</keyword>
<evidence type="ECO:0000256" key="1">
    <source>
        <dbReference type="ARBA" id="ARBA00004651"/>
    </source>
</evidence>
<evidence type="ECO:0000256" key="6">
    <source>
        <dbReference type="ARBA" id="ARBA00022989"/>
    </source>
</evidence>
<evidence type="ECO:0000313" key="11">
    <source>
        <dbReference type="Proteomes" id="UP000078406"/>
    </source>
</evidence>
<comment type="subcellular location">
    <subcellularLocation>
        <location evidence="1">Cell membrane</location>
        <topology evidence="1">Multi-pass membrane protein</topology>
    </subcellularLocation>
</comment>
<keyword evidence="6 8" id="KW-1133">Transmembrane helix</keyword>
<dbReference type="InterPro" id="IPR005828">
    <property type="entry name" value="MFS_sugar_transport-like"/>
</dbReference>
<feature type="domain" description="Major facilitator superfamily (MFS) profile" evidence="9">
    <location>
        <begin position="7"/>
        <end position="399"/>
    </location>
</feature>
<feature type="transmembrane region" description="Helical" evidence="8">
    <location>
        <begin position="143"/>
        <end position="165"/>
    </location>
</feature>
<dbReference type="GO" id="GO:0015293">
    <property type="term" value="F:symporter activity"/>
    <property type="evidence" value="ECO:0007669"/>
    <property type="project" value="UniProtKB-KW"/>
</dbReference>
<dbReference type="Gene3D" id="1.20.1250.20">
    <property type="entry name" value="MFS general substrate transporter like domains"/>
    <property type="match status" value="1"/>
</dbReference>
<evidence type="ECO:0000256" key="7">
    <source>
        <dbReference type="ARBA" id="ARBA00023136"/>
    </source>
</evidence>
<feature type="transmembrane region" description="Helical" evidence="8">
    <location>
        <begin position="250"/>
        <end position="270"/>
    </location>
</feature>
<feature type="transmembrane region" description="Helical" evidence="8">
    <location>
        <begin position="217"/>
        <end position="238"/>
    </location>
</feature>
<organism evidence="10 11">
    <name type="scientific">Vibrio bivalvicida</name>
    <dbReference type="NCBI Taxonomy" id="1276888"/>
    <lineage>
        <taxon>Bacteria</taxon>
        <taxon>Pseudomonadati</taxon>
        <taxon>Pseudomonadota</taxon>
        <taxon>Gammaproteobacteria</taxon>
        <taxon>Vibrionales</taxon>
        <taxon>Vibrionaceae</taxon>
        <taxon>Vibrio</taxon>
        <taxon>Vibrio oreintalis group</taxon>
    </lineage>
</organism>
<dbReference type="AlphaFoldDB" id="A0A177XZ69"/>
<evidence type="ECO:0000256" key="3">
    <source>
        <dbReference type="ARBA" id="ARBA00022475"/>
    </source>
</evidence>
<proteinExistence type="predicted"/>
<sequence>MSLTWKQRTSAVLGNAMEFYDIAVFASISMYISQLFATQGIAHSEFVVWGVFALRFLIRPFGGVVIGRYADRYGRKRALVFCNLLTGLATVAMAFVPVDMIGQYVVVVFLFFQMIQAFSFGGEYPTLINYLLYDAKKSERSRVSSLIVASSIVGVIISLLIVAGLEHYLSAQEMSEWGWRVPLLVGVANIMVSLYLRLSLPELPKAEIVAGKSSRQIIAKVFCISILGAVVFYVQNLASGILGKAMNIENLALINSSILVVLLFAFSFIVDKRSSPQQAFKLGALFMLFAAIPLFALLGSSQFIWQALAVLGISSLAAIILGNLAALLWQQSANQTTSLGIGYNIALSIFGGLTPLIVSEAMLLSSAYVGVYVAIATIPGLTILYRFNAHTLQKPVSVS</sequence>